<evidence type="ECO:0000259" key="5">
    <source>
        <dbReference type="PROSITE" id="PS50235"/>
    </source>
</evidence>
<evidence type="ECO:0000313" key="6">
    <source>
        <dbReference type="EMBL" id="CDR39567.1"/>
    </source>
</evidence>
<dbReference type="Pfam" id="PF00443">
    <property type="entry name" value="UCH"/>
    <property type="match status" value="1"/>
</dbReference>
<dbReference type="CDD" id="cd02257">
    <property type="entry name" value="Peptidase_C19"/>
    <property type="match status" value="1"/>
</dbReference>
<feature type="compositionally biased region" description="Basic and acidic residues" evidence="3">
    <location>
        <begin position="1865"/>
        <end position="1876"/>
    </location>
</feature>
<feature type="region of interest" description="Disordered" evidence="3">
    <location>
        <begin position="509"/>
        <end position="548"/>
    </location>
</feature>
<feature type="domain" description="USP" evidence="5">
    <location>
        <begin position="1956"/>
        <end position="2296"/>
    </location>
</feature>
<feature type="region of interest" description="Disordered" evidence="3">
    <location>
        <begin position="176"/>
        <end position="210"/>
    </location>
</feature>
<dbReference type="PANTHER" id="PTHR13037">
    <property type="entry name" value="FORMIN"/>
    <property type="match status" value="1"/>
</dbReference>
<organism evidence="6">
    <name type="scientific">Rhodotorula toruloides</name>
    <name type="common">Yeast</name>
    <name type="synonym">Rhodosporidium toruloides</name>
    <dbReference type="NCBI Taxonomy" id="5286"/>
    <lineage>
        <taxon>Eukaryota</taxon>
        <taxon>Fungi</taxon>
        <taxon>Dikarya</taxon>
        <taxon>Basidiomycota</taxon>
        <taxon>Pucciniomycotina</taxon>
        <taxon>Microbotryomycetes</taxon>
        <taxon>Sporidiobolales</taxon>
        <taxon>Sporidiobolaceae</taxon>
        <taxon>Rhodotorula</taxon>
    </lineage>
</organism>
<feature type="compositionally biased region" description="Pro residues" evidence="3">
    <location>
        <begin position="729"/>
        <end position="741"/>
    </location>
</feature>
<feature type="compositionally biased region" description="Basic residues" evidence="3">
    <location>
        <begin position="1067"/>
        <end position="1076"/>
    </location>
</feature>
<proteinExistence type="predicted"/>
<protein>
    <submittedName>
        <fullName evidence="6">RHTO0S04e06546g1_1</fullName>
    </submittedName>
</protein>
<reference evidence="6" key="1">
    <citation type="journal article" date="2014" name="Genome Announc.">
        <title>Draft genome sequence of Rhodosporidium toruloides CECT1137, an oleaginous yeast of biotechnological interest.</title>
        <authorList>
            <person name="Morin N."/>
            <person name="Calcas X."/>
            <person name="Devillers H."/>
            <person name="Durrens P."/>
            <person name="Sherman D.J."/>
            <person name="Nicaud J.-M."/>
            <person name="Neuveglise C."/>
        </authorList>
    </citation>
    <scope>NUCLEOTIDE SEQUENCE</scope>
    <source>
        <strain evidence="6">CECT1137</strain>
    </source>
</reference>
<dbReference type="Pfam" id="PF07282">
    <property type="entry name" value="Cas12f1-like_TNB"/>
    <property type="match status" value="1"/>
</dbReference>
<dbReference type="InterPro" id="IPR038765">
    <property type="entry name" value="Papain-like_cys_pep_sf"/>
</dbReference>
<dbReference type="EMBL" id="LK052939">
    <property type="protein sequence ID" value="CDR39567.1"/>
    <property type="molecule type" value="Genomic_DNA"/>
</dbReference>
<feature type="region of interest" description="Disordered" evidence="3">
    <location>
        <begin position="630"/>
        <end position="741"/>
    </location>
</feature>
<evidence type="ECO:0000256" key="2">
    <source>
        <dbReference type="ARBA" id="ARBA00023125"/>
    </source>
</evidence>
<dbReference type="GO" id="GO:0016579">
    <property type="term" value="P:protein deubiquitination"/>
    <property type="evidence" value="ECO:0007669"/>
    <property type="project" value="InterPro"/>
</dbReference>
<dbReference type="PANTHER" id="PTHR13037:SF24">
    <property type="entry name" value="POLYCOMB PROTEIN PCL-RELATED"/>
    <property type="match status" value="1"/>
</dbReference>
<accession>A0A061AW28</accession>
<evidence type="ECO:0000256" key="3">
    <source>
        <dbReference type="SAM" id="MobiDB-lite"/>
    </source>
</evidence>
<dbReference type="GO" id="GO:0003677">
    <property type="term" value="F:DNA binding"/>
    <property type="evidence" value="ECO:0007669"/>
    <property type="project" value="UniProtKB-KW"/>
</dbReference>
<gene>
    <name evidence="6" type="ORF">RHTO0S_04e06546g</name>
</gene>
<evidence type="ECO:0000256" key="1">
    <source>
        <dbReference type="ARBA" id="ARBA00022581"/>
    </source>
</evidence>
<sequence length="2394" mass="258552">MGVKGLWAFLRHITSVVALPLDPLVATDSPPLDPDSHADESDPDQPHVFLPDIPIQRFCLLLDWLTERGASVKAANAASLHLEDAGLHRATYERACRQALVARLTHAEAKSHIEAQYLVEPVRRAELRKEHYGPKAHTVVAQDHPTNRHGLKHYTWIARQRATIGWEVKRRLKEARKQKHAHRYRPHGADASRTPARPSAPTKPWNPRENPIPVPVVSPTPSAPSAVHWMVSPHEADPLVARLARQAAQGTFLSPDGERYSAEHIHQYAVDGDVMTTASSQESRFFIRHISDDRVAVLDRRALEEAELVAPDGSRKQLWPFKRVWAQINAAIVAGTDYGAGIFGIGYRTIVQSSRWLEFCNRDWLGESKALARGSLAWQRLAGEFADTLRAAAFPKGMTSKHDLPSNMSDPSFDLRTLTHAQHRRITFDDLSFERFITTAKVMRGDDIPPSELCSTDAWFAAEVKRRLSLRESGGDIIYTFRKPKKTSTTDVAVPIEVDVDVEIHKDVLPAEGAASHGGPAPRADSDIDMQESETPAAQPEGLPSSRPFTSKLRRLLRIPFQFNHRQIDLGPQSRLLDGTLEEARRALAGVNGNVEQLRSPRVSPHAPATAAELCAFGRVRALLKGINFSADQDDGGELGDDHDDDGRSDGEQGAPSKAKKASPKAQRPLRGKPKPEAADTTLDTSSPTNDGPPLPLPKKVKSFKHYAQKKTVRVPRRPAVRSLAAVSPDPPLPADSPRPEPPGRILDAYLDVVHDVVARRFDLLLPVVHTVLQHAAEVSGSSAYLCALTDVASRFDAWSSLASDVARIMHFLEDPPRRADARPRRQAAVAHKYFGSPGATESQALRDRLLLIDLQTGSPGGRIPAPFSSAYLAREAVCRQYISTLSISEVAFCLTPPRPLPTSPNRPISSVLFKAVKEGIFDAGFRMRRLPATIFLSNAAELGASWCTARYQNSVRVLGPAASGFVRDLFAGEETVLSNLARFGPPASSTLPLLVAADPVDLAKGQGDAPRAQALRDRLSSLAIELVLSKPFRAGPSTTADAADAAWRSDAEDRLAAAFSAAPAARAKKQKKKKIRTDPSATPPIAPATVQSFVSAFARFAEAIQRVVRTAVVEDPTSASPLEPMSSWPSAKGDHGNIVQLVRGMLVVEQALGRDFAPNYACTALRLDSKCLQAILQPVNSEMILAEWVSGANTTIDLVNKALLASGKAGTPLAPCLPTNPFHYARKSRPHETAKTKSDAIRRELAALGIATDLVLLEGIHTAKFARTVVPSDPSTVQLDRVPHIELDSSRKARLDSFFAVLRAADLVGVVRAPAICFDLLFELPKPGILLSAGFATVSASHISFLMLDPTLVLAATPTRLGTDGQPRDSVSLVNASLADASLSSRWCDGAVARRILRAVALRGLAVLCAGDSASAPCAASPLADPLESGPPDGGRAHPAAAQCTLSERLSFVSTDAAVEWRRPAPVARDTPPGKASPESGRVRPRLSARDVAVVKSVNFRQVGLSLNDADRRCALQDSLRGAPRSDAAPCSQTGTSSDDDSGAGRLDALAGADLSDPMQVEPSESVDPGNTIAGRLALDGLADDVLLAGADVGERELIEVTFYDRENNTLHSVGFKSSELRRLDVYSADEQEAAGPYAVDGIAKLVADQPDSPLALHLLAQLATRNPLRRDIVFQHQLRRDATIQSVCDRMRDYVLDKLVPPDSTKPIPRLVLFVGNELKIRSKAASGASRGEAFSDEFITALQARPDRLKVEVYRVNEYLTSQTCPNVACRLARANRCNLYRDRELIAHPNFLSTGDPIYRLIECAHCDLVFHRDVLGSTNIMRVGIFALAMPVAGDRIVHIFDDRVEEAVGLTSRSQTAKNDGKPRPARDDALATPTASGTSPLGGGPSATALDVVDSASTAQAASAQAAAADAATPPLSKAVKSPVVPTRLPALDMQPRPTPPLLLPTFERGLVNRTRRQCPFNAALRLTTLIKNLHLGALPLPQVDVPPSFAAELRKAFHDVGRSSPYGPLDLLRVQGLLYDAIPLDIGHQQDAHEVLAGLFRELAREGFATDVGISPSQVGLTFEIESTCTCGAVTTRRPPKDLFWTVHLARKVDSGQNRSYHASLEDALRASCVGEEVKRCDTCKINTGASVDDFEGLELDGVEPGVGTRHSTRMRVLDARRVLLVHLNVDAVLPARNAVGIPASAPLDLPDIRNLAIPAQFALGEVVNSDDLPVVFYKLSAILVRESLSTASGHYWVKGTSSSSLSASGFDAAFPACVRFDDERVELASVHDPSDPGVPYILAYELDEAWAHSLDVAQSEDALLLAATDYPLPAARSLIGPYLDPSSDLAAPSLCPLLAARFISCVELYSFNSSAFFQGSPDFARAVAKQEHLSPRLVAEVRNLG</sequence>
<feature type="region of interest" description="Disordered" evidence="3">
    <location>
        <begin position="1063"/>
        <end position="1083"/>
    </location>
</feature>
<feature type="region of interest" description="Disordered" evidence="3">
    <location>
        <begin position="1520"/>
        <end position="1549"/>
    </location>
</feature>
<feature type="compositionally biased region" description="Basic residues" evidence="3">
    <location>
        <begin position="699"/>
        <end position="720"/>
    </location>
</feature>
<dbReference type="Gene3D" id="3.90.70.10">
    <property type="entry name" value="Cysteine proteinases"/>
    <property type="match status" value="1"/>
</dbReference>
<feature type="chain" id="PRO_5001598379" evidence="4">
    <location>
        <begin position="19"/>
        <end position="2394"/>
    </location>
</feature>
<evidence type="ECO:0000256" key="4">
    <source>
        <dbReference type="SAM" id="SignalP"/>
    </source>
</evidence>
<feature type="signal peptide" evidence="4">
    <location>
        <begin position="1"/>
        <end position="18"/>
    </location>
</feature>
<dbReference type="InterPro" id="IPR001394">
    <property type="entry name" value="Peptidase_C19_UCH"/>
</dbReference>
<feature type="compositionally biased region" description="Basic residues" evidence="3">
    <location>
        <begin position="658"/>
        <end position="673"/>
    </location>
</feature>
<feature type="compositionally biased region" description="Basic residues" evidence="3">
    <location>
        <begin position="176"/>
        <end position="186"/>
    </location>
</feature>
<dbReference type="GO" id="GO:0004843">
    <property type="term" value="F:cysteine-type deubiquitinase activity"/>
    <property type="evidence" value="ECO:0007669"/>
    <property type="project" value="InterPro"/>
</dbReference>
<dbReference type="SUPFAM" id="SSF54001">
    <property type="entry name" value="Cysteine proteinases"/>
    <property type="match status" value="1"/>
</dbReference>
<feature type="region of interest" description="Disordered" evidence="3">
    <location>
        <begin position="1464"/>
        <end position="1487"/>
    </location>
</feature>
<dbReference type="InterPro" id="IPR028889">
    <property type="entry name" value="USP"/>
</dbReference>
<keyword evidence="1" id="KW-0945">Host-virus interaction</keyword>
<feature type="compositionally biased region" description="Acidic residues" evidence="3">
    <location>
        <begin position="632"/>
        <end position="644"/>
    </location>
</feature>
<feature type="region of interest" description="Disordered" evidence="3">
    <location>
        <begin position="1856"/>
        <end position="1896"/>
    </location>
</feature>
<name>A0A061AW28_RHOTO</name>
<keyword evidence="2" id="KW-0238">DNA-binding</keyword>
<dbReference type="InterPro" id="IPR010095">
    <property type="entry name" value="Cas12f1-like_TNB"/>
</dbReference>
<keyword evidence="4" id="KW-0732">Signal</keyword>
<dbReference type="PROSITE" id="PS50235">
    <property type="entry name" value="USP_3"/>
    <property type="match status" value="1"/>
</dbReference>